<keyword evidence="20" id="KW-1185">Reference proteome</keyword>
<dbReference type="NCBIfam" id="TIGR01064">
    <property type="entry name" value="pyruv_kin"/>
    <property type="match status" value="1"/>
</dbReference>
<evidence type="ECO:0000256" key="15">
    <source>
        <dbReference type="NCBIfam" id="TIGR01064"/>
    </source>
</evidence>
<dbReference type="RefSeq" id="WP_141646079.1">
    <property type="nucleotide sequence ID" value="NZ_VIFM01000151.1"/>
</dbReference>
<evidence type="ECO:0000313" key="20">
    <source>
        <dbReference type="Proteomes" id="UP000315369"/>
    </source>
</evidence>
<dbReference type="SUPFAM" id="SSF50800">
    <property type="entry name" value="PK beta-barrel domain-like"/>
    <property type="match status" value="1"/>
</dbReference>
<evidence type="ECO:0000256" key="4">
    <source>
        <dbReference type="ARBA" id="ARBA00008663"/>
    </source>
</evidence>
<keyword evidence="13 16" id="KW-0324">Glycolysis</keyword>
<dbReference type="GO" id="GO:0005524">
    <property type="term" value="F:ATP binding"/>
    <property type="evidence" value="ECO:0007669"/>
    <property type="project" value="UniProtKB-KW"/>
</dbReference>
<evidence type="ECO:0000256" key="14">
    <source>
        <dbReference type="ARBA" id="ARBA00023317"/>
    </source>
</evidence>
<dbReference type="EC" id="2.7.1.40" evidence="5 15"/>
<feature type="domain" description="Pyruvate kinase C-terminal" evidence="18">
    <location>
        <begin position="360"/>
        <end position="472"/>
    </location>
</feature>
<dbReference type="Gene3D" id="2.40.33.10">
    <property type="entry name" value="PK beta-barrel domain-like"/>
    <property type="match status" value="1"/>
</dbReference>
<comment type="catalytic activity">
    <reaction evidence="16">
        <text>pyruvate + ATP = phosphoenolpyruvate + ADP + H(+)</text>
        <dbReference type="Rhea" id="RHEA:18157"/>
        <dbReference type="ChEBI" id="CHEBI:15361"/>
        <dbReference type="ChEBI" id="CHEBI:15378"/>
        <dbReference type="ChEBI" id="CHEBI:30616"/>
        <dbReference type="ChEBI" id="CHEBI:58702"/>
        <dbReference type="ChEBI" id="CHEBI:456216"/>
        <dbReference type="EC" id="2.7.1.40"/>
    </reaction>
</comment>
<evidence type="ECO:0000256" key="3">
    <source>
        <dbReference type="ARBA" id="ARBA00004997"/>
    </source>
</evidence>
<dbReference type="Gene3D" id="3.40.1380.20">
    <property type="entry name" value="Pyruvate kinase, C-terminal domain"/>
    <property type="match status" value="1"/>
</dbReference>
<dbReference type="InterPro" id="IPR015793">
    <property type="entry name" value="Pyrv_Knase_brl"/>
</dbReference>
<dbReference type="InterPro" id="IPR001697">
    <property type="entry name" value="Pyr_Knase"/>
</dbReference>
<dbReference type="Proteomes" id="UP000315369">
    <property type="component" value="Unassembled WGS sequence"/>
</dbReference>
<keyword evidence="10 16" id="KW-0418">Kinase</keyword>
<dbReference type="NCBIfam" id="NF004978">
    <property type="entry name" value="PRK06354.1"/>
    <property type="match status" value="1"/>
</dbReference>
<keyword evidence="9" id="KW-0547">Nucleotide-binding</keyword>
<evidence type="ECO:0000259" key="17">
    <source>
        <dbReference type="Pfam" id="PF00224"/>
    </source>
</evidence>
<comment type="cofactor">
    <cofactor evidence="1">
        <name>Mg(2+)</name>
        <dbReference type="ChEBI" id="CHEBI:18420"/>
    </cofactor>
</comment>
<evidence type="ECO:0000256" key="1">
    <source>
        <dbReference type="ARBA" id="ARBA00001946"/>
    </source>
</evidence>
<accession>A0A540WT11</accession>
<dbReference type="InterPro" id="IPR018209">
    <property type="entry name" value="Pyrv_Knase_AS"/>
</dbReference>
<dbReference type="OrthoDB" id="9812123at2"/>
<comment type="caution">
    <text evidence="19">The sequence shown here is derived from an EMBL/GenBank/DDBJ whole genome shotgun (WGS) entry which is preliminary data.</text>
</comment>
<evidence type="ECO:0000256" key="16">
    <source>
        <dbReference type="RuleBase" id="RU000504"/>
    </source>
</evidence>
<dbReference type="SUPFAM" id="SSF51621">
    <property type="entry name" value="Phosphoenolpyruvate/pyruvate domain"/>
    <property type="match status" value="1"/>
</dbReference>
<dbReference type="GO" id="GO:0004743">
    <property type="term" value="F:pyruvate kinase activity"/>
    <property type="evidence" value="ECO:0007669"/>
    <property type="project" value="UniProtKB-UniRule"/>
</dbReference>
<keyword evidence="14 19" id="KW-0670">Pyruvate</keyword>
<dbReference type="UniPathway" id="UPA00109">
    <property type="reaction ID" value="UER00188"/>
</dbReference>
<comment type="cofactor">
    <cofactor evidence="2">
        <name>K(+)</name>
        <dbReference type="ChEBI" id="CHEBI:29103"/>
    </cofactor>
</comment>
<dbReference type="PROSITE" id="PS00110">
    <property type="entry name" value="PYRUVATE_KINASE"/>
    <property type="match status" value="1"/>
</dbReference>
<dbReference type="AlphaFoldDB" id="A0A540WT11"/>
<dbReference type="InterPro" id="IPR015795">
    <property type="entry name" value="Pyrv_Knase_C"/>
</dbReference>
<name>A0A540WT11_9BACT</name>
<evidence type="ECO:0000259" key="18">
    <source>
        <dbReference type="Pfam" id="PF02887"/>
    </source>
</evidence>
<dbReference type="NCBIfam" id="NF004491">
    <property type="entry name" value="PRK05826.1"/>
    <property type="match status" value="1"/>
</dbReference>
<dbReference type="PRINTS" id="PR01050">
    <property type="entry name" value="PYRUVTKNASE"/>
</dbReference>
<dbReference type="InterPro" id="IPR036918">
    <property type="entry name" value="Pyrv_Knase_C_sf"/>
</dbReference>
<protein>
    <recommendedName>
        <fullName evidence="6 15">Pyruvate kinase</fullName>
        <ecNumber evidence="5 15">2.7.1.40</ecNumber>
    </recommendedName>
</protein>
<dbReference type="FunFam" id="3.20.20.60:FF:000025">
    <property type="entry name" value="Pyruvate kinase"/>
    <property type="match status" value="1"/>
</dbReference>
<keyword evidence="7 16" id="KW-0808">Transferase</keyword>
<sequence>MRRAKIVCTLGPASQSQEMLEALLENGMDVARLNFSHGSHEQHAENIAKLRAASLKVRKAVGILGDLQGPKIRTGRFTKGSTDLKEGGIFHITTDETVPGTDEIVSTTYPFLAADVNPGDRILLDDGLLELKVLHTDKQKLIKTEVIHGGALKNNKGINLPGVAVRADALTPKDREDLVFGIKAGVDFIALSFVRQPSDLDAARQAMAEVGRTVPIIAKLEKPEAIARLDAILDKTDGVMVARGDLGVEIPPEEVPAVQKDIIRRSNLRGLPVIVATQMLNSMIDNPRPTRAEASDVANAVFDGADAVMLSGETASGKFPIESVQMMERIILAAESSQRVQPVLRNIDAPLGLPTHFPDVIARVACEAAKASGASLIAAFTLSGVTARLLSHYRPSVPIVAFSPNQEVRRRLALLWGVVPRVLEPIQDTEAMVRRVGEELVARGLGRKGDRIVIVYGAPVGQPGKINSLRLHTIEG</sequence>
<dbReference type="GO" id="GO:0000287">
    <property type="term" value="F:magnesium ion binding"/>
    <property type="evidence" value="ECO:0007669"/>
    <property type="project" value="UniProtKB-UniRule"/>
</dbReference>
<gene>
    <name evidence="19" type="primary">pyk</name>
    <name evidence="19" type="ORF">FJV41_30380</name>
</gene>
<proteinExistence type="inferred from homology"/>
<keyword evidence="11" id="KW-0067">ATP-binding</keyword>
<dbReference type="InterPro" id="IPR011037">
    <property type="entry name" value="Pyrv_Knase-like_insert_dom_sf"/>
</dbReference>
<evidence type="ECO:0000256" key="7">
    <source>
        <dbReference type="ARBA" id="ARBA00022679"/>
    </source>
</evidence>
<feature type="domain" description="Pyruvate kinase barrel" evidence="17">
    <location>
        <begin position="1"/>
        <end position="324"/>
    </location>
</feature>
<dbReference type="Pfam" id="PF02887">
    <property type="entry name" value="PK_C"/>
    <property type="match status" value="1"/>
</dbReference>
<comment type="similarity">
    <text evidence="4 16">Belongs to the pyruvate kinase family.</text>
</comment>
<dbReference type="InterPro" id="IPR040442">
    <property type="entry name" value="Pyrv_kinase-like_dom_sf"/>
</dbReference>
<organism evidence="19 20">
    <name type="scientific">Myxococcus llanfairpwllgwyngyllgogerychwyrndrobwllllantysiliogogogochensis</name>
    <dbReference type="NCBI Taxonomy" id="2590453"/>
    <lineage>
        <taxon>Bacteria</taxon>
        <taxon>Pseudomonadati</taxon>
        <taxon>Myxococcota</taxon>
        <taxon>Myxococcia</taxon>
        <taxon>Myxococcales</taxon>
        <taxon>Cystobacterineae</taxon>
        <taxon>Myxococcaceae</taxon>
        <taxon>Myxococcus</taxon>
    </lineage>
</organism>
<dbReference type="Pfam" id="PF00224">
    <property type="entry name" value="PK"/>
    <property type="match status" value="1"/>
</dbReference>
<dbReference type="InterPro" id="IPR015806">
    <property type="entry name" value="Pyrv_Knase_insert_dom_sf"/>
</dbReference>
<evidence type="ECO:0000256" key="11">
    <source>
        <dbReference type="ARBA" id="ARBA00022840"/>
    </source>
</evidence>
<evidence type="ECO:0000256" key="13">
    <source>
        <dbReference type="ARBA" id="ARBA00023152"/>
    </source>
</evidence>
<evidence type="ECO:0000313" key="19">
    <source>
        <dbReference type="EMBL" id="TQF12165.1"/>
    </source>
</evidence>
<evidence type="ECO:0000256" key="12">
    <source>
        <dbReference type="ARBA" id="ARBA00022842"/>
    </source>
</evidence>
<dbReference type="EMBL" id="VIFM01000151">
    <property type="protein sequence ID" value="TQF12165.1"/>
    <property type="molecule type" value="Genomic_DNA"/>
</dbReference>
<keyword evidence="12 16" id="KW-0460">Magnesium</keyword>
<dbReference type="Gene3D" id="3.20.20.60">
    <property type="entry name" value="Phosphoenolpyruvate-binding domains"/>
    <property type="match status" value="1"/>
</dbReference>
<evidence type="ECO:0000256" key="5">
    <source>
        <dbReference type="ARBA" id="ARBA00012142"/>
    </source>
</evidence>
<evidence type="ECO:0000256" key="6">
    <source>
        <dbReference type="ARBA" id="ARBA00018587"/>
    </source>
</evidence>
<dbReference type="PANTHER" id="PTHR11817">
    <property type="entry name" value="PYRUVATE KINASE"/>
    <property type="match status" value="1"/>
</dbReference>
<evidence type="ECO:0000256" key="10">
    <source>
        <dbReference type="ARBA" id="ARBA00022777"/>
    </source>
</evidence>
<evidence type="ECO:0000256" key="8">
    <source>
        <dbReference type="ARBA" id="ARBA00022723"/>
    </source>
</evidence>
<dbReference type="SUPFAM" id="SSF52935">
    <property type="entry name" value="PK C-terminal domain-like"/>
    <property type="match status" value="1"/>
</dbReference>
<keyword evidence="8" id="KW-0479">Metal-binding</keyword>
<dbReference type="FunFam" id="2.40.33.10:FF:000001">
    <property type="entry name" value="Pyruvate kinase"/>
    <property type="match status" value="1"/>
</dbReference>
<dbReference type="GO" id="GO:0030955">
    <property type="term" value="F:potassium ion binding"/>
    <property type="evidence" value="ECO:0007669"/>
    <property type="project" value="UniProtKB-UniRule"/>
</dbReference>
<evidence type="ECO:0000256" key="9">
    <source>
        <dbReference type="ARBA" id="ARBA00022741"/>
    </source>
</evidence>
<reference evidence="19 20" key="1">
    <citation type="submission" date="2019-06" db="EMBL/GenBank/DDBJ databases">
        <authorList>
            <person name="Livingstone P."/>
            <person name="Whitworth D."/>
        </authorList>
    </citation>
    <scope>NUCLEOTIDE SEQUENCE [LARGE SCALE GENOMIC DNA]</scope>
    <source>
        <strain evidence="19 20">AM401</strain>
    </source>
</reference>
<dbReference type="GO" id="GO:0016301">
    <property type="term" value="F:kinase activity"/>
    <property type="evidence" value="ECO:0007669"/>
    <property type="project" value="UniProtKB-KW"/>
</dbReference>
<comment type="pathway">
    <text evidence="3 16">Carbohydrate degradation; glycolysis; pyruvate from D-glyceraldehyde 3-phosphate: step 5/5.</text>
</comment>
<evidence type="ECO:0000256" key="2">
    <source>
        <dbReference type="ARBA" id="ARBA00001958"/>
    </source>
</evidence>
<dbReference type="InterPro" id="IPR015813">
    <property type="entry name" value="Pyrv/PenolPyrv_kinase-like_dom"/>
</dbReference>